<keyword evidence="16" id="KW-1185">Reference proteome</keyword>
<dbReference type="Proteomes" id="UP000054097">
    <property type="component" value="Unassembled WGS sequence"/>
</dbReference>
<comment type="similarity">
    <text evidence="3 13">Belongs to the peptidase M3 family.</text>
</comment>
<dbReference type="InterPro" id="IPR045090">
    <property type="entry name" value="Pept_M3A_M3B"/>
</dbReference>
<evidence type="ECO:0000256" key="4">
    <source>
        <dbReference type="ARBA" id="ARBA00012441"/>
    </source>
</evidence>
<dbReference type="AlphaFoldDB" id="A0A0C3BQ52"/>
<dbReference type="GO" id="GO:0004222">
    <property type="term" value="F:metalloendopeptidase activity"/>
    <property type="evidence" value="ECO:0007669"/>
    <property type="project" value="UniProtKB-EC"/>
</dbReference>
<evidence type="ECO:0000313" key="16">
    <source>
        <dbReference type="Proteomes" id="UP000054097"/>
    </source>
</evidence>
<comment type="cofactor">
    <cofactor evidence="13">
        <name>Zn(2+)</name>
        <dbReference type="ChEBI" id="CHEBI:29105"/>
    </cofactor>
    <text evidence="13">Binds 1 zinc ion.</text>
</comment>
<dbReference type="STRING" id="933852.A0A0C3BQ52"/>
<sequence length="756" mass="85136">MLLRTPFRFRGCLLARKELRSASTVIPASVDDHALIEFFNRPHKPQAGKSMGLFRVKQITSPDAFVPVAMATMARANYIVRRIVNAREDHETGRIVKNIDRLSDMLCGVIDMAELIRHTHPEKAWVDAANRAYDVLCEYMNELNTNIDLAAALDRFIKTPAFGKLPFEARQTALIFQHDFQKSGVHLPDEQRKKFVQLSSDIIAHGRDFLQGLETPKRPVILTRKDCEGIPESNSRLWQLLALRKGMRSSISVDPESPEARRILRYSTNEDARKKIYVAQNASAPESIQVLEQLLRARAELAVLVGHRSYADMLLMDKMGATPEHVRMFLDSLLAVSRPRALQALDDTRVAKQRRQGLDSLPQIQPWDRDAYFPGIAQQPPIRLSSISPGLAMHAFSRLLKNIYGISLRPADVQHGEVWHNDVRKLEVVDETEGVIGWIYFDLFARHGKAGGATHYTIRCSRRVDDDDADGDFYKDKVRELTPELEKQWVLQTEKHATLVRGGAHQRPIAVISCDLDPGRANAMAWQDVVTLWHEMGHAMHSMIGRTEYGNVAGTRCATDFVELPSILMEHFLTSPDVLSLFFPTAEGARVLPDELVVKKAPGSPFRAIEAHSHILLASLDQHYHSEIALSADFDSTRELERIQNTQGVLPYVEGTSWQTSFGHLFSYGASYYSYLFDRAIASRVWAQVFREAPLSRESGERFKNEVLRYGGGKNAWDMTAQLLDEPALKEGGRDAMQRVGAWGMADEVASDGPLA</sequence>
<accession>A0A0C3BQ52</accession>
<dbReference type="InterPro" id="IPR024077">
    <property type="entry name" value="Neurolysin/TOP_dom2"/>
</dbReference>
<organism evidence="15 16">
    <name type="scientific">Serendipita vermifera MAFF 305830</name>
    <dbReference type="NCBI Taxonomy" id="933852"/>
    <lineage>
        <taxon>Eukaryota</taxon>
        <taxon>Fungi</taxon>
        <taxon>Dikarya</taxon>
        <taxon>Basidiomycota</taxon>
        <taxon>Agaricomycotina</taxon>
        <taxon>Agaricomycetes</taxon>
        <taxon>Sebacinales</taxon>
        <taxon>Serendipitaceae</taxon>
        <taxon>Serendipita</taxon>
    </lineage>
</organism>
<evidence type="ECO:0000256" key="5">
    <source>
        <dbReference type="ARBA" id="ARBA00022670"/>
    </source>
</evidence>
<reference evidence="15 16" key="1">
    <citation type="submission" date="2014-04" db="EMBL/GenBank/DDBJ databases">
        <authorList>
            <consortium name="DOE Joint Genome Institute"/>
            <person name="Kuo A."/>
            <person name="Zuccaro A."/>
            <person name="Kohler A."/>
            <person name="Nagy L.G."/>
            <person name="Floudas D."/>
            <person name="Copeland A."/>
            <person name="Barry K.W."/>
            <person name="Cichocki N."/>
            <person name="Veneault-Fourrey C."/>
            <person name="LaButti K."/>
            <person name="Lindquist E.A."/>
            <person name="Lipzen A."/>
            <person name="Lundell T."/>
            <person name="Morin E."/>
            <person name="Murat C."/>
            <person name="Sun H."/>
            <person name="Tunlid A."/>
            <person name="Henrissat B."/>
            <person name="Grigoriev I.V."/>
            <person name="Hibbett D.S."/>
            <person name="Martin F."/>
            <person name="Nordberg H.P."/>
            <person name="Cantor M.N."/>
            <person name="Hua S.X."/>
        </authorList>
    </citation>
    <scope>NUCLEOTIDE SEQUENCE [LARGE SCALE GENOMIC DNA]</scope>
    <source>
        <strain evidence="15 16">MAFF 305830</strain>
    </source>
</reference>
<evidence type="ECO:0000256" key="1">
    <source>
        <dbReference type="ARBA" id="ARBA00000436"/>
    </source>
</evidence>
<dbReference type="Gene3D" id="3.40.390.10">
    <property type="entry name" value="Collagenase (Catalytic Domain)"/>
    <property type="match status" value="1"/>
</dbReference>
<evidence type="ECO:0000256" key="7">
    <source>
        <dbReference type="ARBA" id="ARBA00022801"/>
    </source>
</evidence>
<comment type="function">
    <text evidence="12">Cleaves proteins, imported into the mitochondrion, to their mature size. While most mitochondrial precursor proteins are processed to the mature form in one step by mitochondrial processing peptidase (MPP), the sequential cleavage by MIP of an octapeptide after initial processing by MPP is a required step for a subgroup of nuclear-encoded precursor proteins destined for the matrix or the inner membrane.</text>
</comment>
<dbReference type="GO" id="GO:0005759">
    <property type="term" value="C:mitochondrial matrix"/>
    <property type="evidence" value="ECO:0007669"/>
    <property type="project" value="UniProtKB-SubCell"/>
</dbReference>
<dbReference type="InterPro" id="IPR001567">
    <property type="entry name" value="Pept_M3A_M3B_dom"/>
</dbReference>
<evidence type="ECO:0000256" key="10">
    <source>
        <dbReference type="ARBA" id="ARBA00023049"/>
    </source>
</evidence>
<feature type="domain" description="Peptidase M3A/M3B catalytic" evidence="14">
    <location>
        <begin position="264"/>
        <end position="738"/>
    </location>
</feature>
<keyword evidence="5 13" id="KW-0645">Protease</keyword>
<reference evidence="16" key="2">
    <citation type="submission" date="2015-01" db="EMBL/GenBank/DDBJ databases">
        <title>Evolutionary Origins and Diversification of the Mycorrhizal Mutualists.</title>
        <authorList>
            <consortium name="DOE Joint Genome Institute"/>
            <consortium name="Mycorrhizal Genomics Consortium"/>
            <person name="Kohler A."/>
            <person name="Kuo A."/>
            <person name="Nagy L.G."/>
            <person name="Floudas D."/>
            <person name="Copeland A."/>
            <person name="Barry K.W."/>
            <person name="Cichocki N."/>
            <person name="Veneault-Fourrey C."/>
            <person name="LaButti K."/>
            <person name="Lindquist E.A."/>
            <person name="Lipzen A."/>
            <person name="Lundell T."/>
            <person name="Morin E."/>
            <person name="Murat C."/>
            <person name="Riley R."/>
            <person name="Ohm R."/>
            <person name="Sun H."/>
            <person name="Tunlid A."/>
            <person name="Henrissat B."/>
            <person name="Grigoriev I.V."/>
            <person name="Hibbett D.S."/>
            <person name="Martin F."/>
        </authorList>
    </citation>
    <scope>NUCLEOTIDE SEQUENCE [LARGE SCALE GENOMIC DNA]</scope>
    <source>
        <strain evidence="16">MAFF 305830</strain>
    </source>
</reference>
<proteinExistence type="inferred from homology"/>
<dbReference type="HOGENOM" id="CLU_001805_0_0_1"/>
<evidence type="ECO:0000256" key="13">
    <source>
        <dbReference type="RuleBase" id="RU003435"/>
    </source>
</evidence>
<keyword evidence="6 13" id="KW-0479">Metal-binding</keyword>
<evidence type="ECO:0000256" key="9">
    <source>
        <dbReference type="ARBA" id="ARBA00022946"/>
    </source>
</evidence>
<dbReference type="PANTHER" id="PTHR11804:SF79">
    <property type="entry name" value="MITOCHONDRIAL INTERMEDIATE PEPTIDASE"/>
    <property type="match status" value="1"/>
</dbReference>
<keyword evidence="7 13" id="KW-0378">Hydrolase</keyword>
<evidence type="ECO:0000256" key="2">
    <source>
        <dbReference type="ARBA" id="ARBA00004305"/>
    </source>
</evidence>
<dbReference type="Pfam" id="PF01432">
    <property type="entry name" value="Peptidase_M3"/>
    <property type="match status" value="1"/>
</dbReference>
<dbReference type="SUPFAM" id="SSF55486">
    <property type="entry name" value="Metalloproteases ('zincins'), catalytic domain"/>
    <property type="match status" value="1"/>
</dbReference>
<dbReference type="CDD" id="cd06457">
    <property type="entry name" value="M3A_MIP"/>
    <property type="match status" value="1"/>
</dbReference>
<evidence type="ECO:0000259" key="14">
    <source>
        <dbReference type="Pfam" id="PF01432"/>
    </source>
</evidence>
<keyword evidence="10 13" id="KW-0482">Metalloprotease</keyword>
<keyword evidence="8 13" id="KW-0862">Zinc</keyword>
<dbReference type="Gene3D" id="1.10.1370.10">
    <property type="entry name" value="Neurolysin, domain 3"/>
    <property type="match status" value="1"/>
</dbReference>
<evidence type="ECO:0000256" key="11">
    <source>
        <dbReference type="ARBA" id="ARBA00023128"/>
    </source>
</evidence>
<dbReference type="EC" id="3.4.24.59" evidence="4"/>
<dbReference type="GO" id="GO:0006518">
    <property type="term" value="P:peptide metabolic process"/>
    <property type="evidence" value="ECO:0007669"/>
    <property type="project" value="TreeGrafter"/>
</dbReference>
<evidence type="ECO:0000256" key="3">
    <source>
        <dbReference type="ARBA" id="ARBA00006040"/>
    </source>
</evidence>
<evidence type="ECO:0000256" key="8">
    <source>
        <dbReference type="ARBA" id="ARBA00022833"/>
    </source>
</evidence>
<dbReference type="PANTHER" id="PTHR11804">
    <property type="entry name" value="PROTEASE M3 THIMET OLIGOPEPTIDASE-RELATED"/>
    <property type="match status" value="1"/>
</dbReference>
<dbReference type="GO" id="GO:0006627">
    <property type="term" value="P:protein processing involved in protein targeting to mitochondrion"/>
    <property type="evidence" value="ECO:0007669"/>
    <property type="project" value="TreeGrafter"/>
</dbReference>
<comment type="catalytic activity">
    <reaction evidence="1">
        <text>Release of an N-terminal octapeptide as second stage of processing of some proteins imported into the mitochondrion.</text>
        <dbReference type="EC" id="3.4.24.59"/>
    </reaction>
</comment>
<name>A0A0C3BQ52_SERVB</name>
<keyword evidence="9" id="KW-0809">Transit peptide</keyword>
<dbReference type="InterPro" id="IPR024079">
    <property type="entry name" value="MetalloPept_cat_dom_sf"/>
</dbReference>
<evidence type="ECO:0000256" key="6">
    <source>
        <dbReference type="ARBA" id="ARBA00022723"/>
    </source>
</evidence>
<dbReference type="GO" id="GO:0046872">
    <property type="term" value="F:metal ion binding"/>
    <property type="evidence" value="ECO:0007669"/>
    <property type="project" value="UniProtKB-UniRule"/>
</dbReference>
<dbReference type="InterPro" id="IPR033851">
    <property type="entry name" value="M3A_MIP"/>
</dbReference>
<dbReference type="OrthoDB" id="17530at2759"/>
<keyword evidence="11" id="KW-0496">Mitochondrion</keyword>
<evidence type="ECO:0000256" key="12">
    <source>
        <dbReference type="ARBA" id="ARBA00025208"/>
    </source>
</evidence>
<gene>
    <name evidence="15" type="ORF">M408DRAFT_13800</name>
</gene>
<dbReference type="EMBL" id="KN824277">
    <property type="protein sequence ID" value="KIM34219.1"/>
    <property type="molecule type" value="Genomic_DNA"/>
</dbReference>
<comment type="subcellular location">
    <subcellularLocation>
        <location evidence="2">Mitochondrion matrix</location>
    </subcellularLocation>
</comment>
<protein>
    <recommendedName>
        <fullName evidence="4">mitochondrial intermediate peptidase</fullName>
        <ecNumber evidence="4">3.4.24.59</ecNumber>
    </recommendedName>
</protein>
<evidence type="ECO:0000313" key="15">
    <source>
        <dbReference type="EMBL" id="KIM34219.1"/>
    </source>
</evidence>